<evidence type="ECO:0000313" key="13">
    <source>
        <dbReference type="EMBL" id="KAK0462504.1"/>
    </source>
</evidence>
<dbReference type="GO" id="GO:0004497">
    <property type="term" value="F:monooxygenase activity"/>
    <property type="evidence" value="ECO:0007669"/>
    <property type="project" value="UniProtKB-KW"/>
</dbReference>
<dbReference type="Proteomes" id="UP001175211">
    <property type="component" value="Unassembled WGS sequence"/>
</dbReference>
<protein>
    <submittedName>
        <fullName evidence="13">Cytochrome P450</fullName>
    </submittedName>
</protein>
<evidence type="ECO:0000256" key="2">
    <source>
        <dbReference type="ARBA" id="ARBA00004370"/>
    </source>
</evidence>
<evidence type="ECO:0000256" key="7">
    <source>
        <dbReference type="ARBA" id="ARBA00022723"/>
    </source>
</evidence>
<dbReference type="InterPro" id="IPR036396">
    <property type="entry name" value="Cyt_P450_sf"/>
</dbReference>
<comment type="pathway">
    <text evidence="3">Secondary metabolite biosynthesis; terpenoid biosynthesis.</text>
</comment>
<evidence type="ECO:0000256" key="3">
    <source>
        <dbReference type="ARBA" id="ARBA00004721"/>
    </source>
</evidence>
<keyword evidence="9" id="KW-0560">Oxidoreductase</keyword>
<reference evidence="13" key="1">
    <citation type="submission" date="2023-06" db="EMBL/GenBank/DDBJ databases">
        <authorList>
            <consortium name="Lawrence Berkeley National Laboratory"/>
            <person name="Ahrendt S."/>
            <person name="Sahu N."/>
            <person name="Indic B."/>
            <person name="Wong-Bajracharya J."/>
            <person name="Merenyi Z."/>
            <person name="Ke H.-M."/>
            <person name="Monk M."/>
            <person name="Kocsube S."/>
            <person name="Drula E."/>
            <person name="Lipzen A."/>
            <person name="Balint B."/>
            <person name="Henrissat B."/>
            <person name="Andreopoulos B."/>
            <person name="Martin F.M."/>
            <person name="Harder C.B."/>
            <person name="Rigling D."/>
            <person name="Ford K.L."/>
            <person name="Foster G.D."/>
            <person name="Pangilinan J."/>
            <person name="Papanicolaou A."/>
            <person name="Barry K."/>
            <person name="LaButti K."/>
            <person name="Viragh M."/>
            <person name="Koriabine M."/>
            <person name="Yan M."/>
            <person name="Riley R."/>
            <person name="Champramary S."/>
            <person name="Plett K.L."/>
            <person name="Tsai I.J."/>
            <person name="Slot J."/>
            <person name="Sipos G."/>
            <person name="Plett J."/>
            <person name="Nagy L.G."/>
            <person name="Grigoriev I.V."/>
        </authorList>
    </citation>
    <scope>NUCLEOTIDE SEQUENCE</scope>
    <source>
        <strain evidence="13">CCBAS 213</strain>
    </source>
</reference>
<name>A0AA39NBE9_ARMTA</name>
<dbReference type="GO" id="GO:0016020">
    <property type="term" value="C:membrane"/>
    <property type="evidence" value="ECO:0007669"/>
    <property type="project" value="UniProtKB-SubCell"/>
</dbReference>
<keyword evidence="14" id="KW-1185">Reference proteome</keyword>
<gene>
    <name evidence="13" type="ORF">EV420DRAFT_1639720</name>
</gene>
<dbReference type="Pfam" id="PF00067">
    <property type="entry name" value="p450"/>
    <property type="match status" value="1"/>
</dbReference>
<keyword evidence="10" id="KW-0408">Iron</keyword>
<proteinExistence type="inferred from homology"/>
<dbReference type="SUPFAM" id="SSF48264">
    <property type="entry name" value="Cytochrome P450"/>
    <property type="match status" value="1"/>
</dbReference>
<evidence type="ECO:0000256" key="5">
    <source>
        <dbReference type="ARBA" id="ARBA00022617"/>
    </source>
</evidence>
<evidence type="ECO:0000256" key="12">
    <source>
        <dbReference type="ARBA" id="ARBA00023136"/>
    </source>
</evidence>
<dbReference type="AlphaFoldDB" id="A0AA39NBE9"/>
<keyword evidence="8" id="KW-1133">Transmembrane helix</keyword>
<evidence type="ECO:0000256" key="9">
    <source>
        <dbReference type="ARBA" id="ARBA00023002"/>
    </source>
</evidence>
<evidence type="ECO:0000256" key="10">
    <source>
        <dbReference type="ARBA" id="ARBA00023004"/>
    </source>
</evidence>
<evidence type="ECO:0000256" key="8">
    <source>
        <dbReference type="ARBA" id="ARBA00022989"/>
    </source>
</evidence>
<comment type="subcellular location">
    <subcellularLocation>
        <location evidence="2">Membrane</location>
    </subcellularLocation>
</comment>
<dbReference type="PANTHER" id="PTHR24305:SF166">
    <property type="entry name" value="CYTOCHROME P450 12A4, MITOCHONDRIAL-RELATED"/>
    <property type="match status" value="1"/>
</dbReference>
<sequence length="91" mass="10472">MEVNVSEDPKTHLSDEELLAQMKTIMFAGHKTTINTHSWTFLELARHLQVQLRAEIRAKERIILPRGDTEFSAQDLGSIPYLTAVVKEIRR</sequence>
<dbReference type="RefSeq" id="XP_060334116.1">
    <property type="nucleotide sequence ID" value="XM_060477008.1"/>
</dbReference>
<dbReference type="InterPro" id="IPR001128">
    <property type="entry name" value="Cyt_P450"/>
</dbReference>
<dbReference type="GO" id="GO:0005506">
    <property type="term" value="F:iron ion binding"/>
    <property type="evidence" value="ECO:0007669"/>
    <property type="project" value="InterPro"/>
</dbReference>
<dbReference type="EMBL" id="JAUEPS010000009">
    <property type="protein sequence ID" value="KAK0462504.1"/>
    <property type="molecule type" value="Genomic_DNA"/>
</dbReference>
<accession>A0AA39NBE9</accession>
<keyword evidence="7" id="KW-0479">Metal-binding</keyword>
<organism evidence="13 14">
    <name type="scientific">Armillaria tabescens</name>
    <name type="common">Ringless honey mushroom</name>
    <name type="synonym">Agaricus tabescens</name>
    <dbReference type="NCBI Taxonomy" id="1929756"/>
    <lineage>
        <taxon>Eukaryota</taxon>
        <taxon>Fungi</taxon>
        <taxon>Dikarya</taxon>
        <taxon>Basidiomycota</taxon>
        <taxon>Agaricomycotina</taxon>
        <taxon>Agaricomycetes</taxon>
        <taxon>Agaricomycetidae</taxon>
        <taxon>Agaricales</taxon>
        <taxon>Marasmiineae</taxon>
        <taxon>Physalacriaceae</taxon>
        <taxon>Desarmillaria</taxon>
    </lineage>
</organism>
<evidence type="ECO:0000313" key="14">
    <source>
        <dbReference type="Proteomes" id="UP001175211"/>
    </source>
</evidence>
<comment type="similarity">
    <text evidence="4">Belongs to the cytochrome P450 family.</text>
</comment>
<comment type="cofactor">
    <cofactor evidence="1">
        <name>heme</name>
        <dbReference type="ChEBI" id="CHEBI:30413"/>
    </cofactor>
</comment>
<keyword evidence="5" id="KW-0349">Heme</keyword>
<keyword evidence="12" id="KW-0472">Membrane</keyword>
<dbReference type="Gene3D" id="1.10.630.10">
    <property type="entry name" value="Cytochrome P450"/>
    <property type="match status" value="1"/>
</dbReference>
<evidence type="ECO:0000256" key="1">
    <source>
        <dbReference type="ARBA" id="ARBA00001971"/>
    </source>
</evidence>
<dbReference type="InterPro" id="IPR050121">
    <property type="entry name" value="Cytochrome_P450_monoxygenase"/>
</dbReference>
<dbReference type="GO" id="GO:0020037">
    <property type="term" value="F:heme binding"/>
    <property type="evidence" value="ECO:0007669"/>
    <property type="project" value="InterPro"/>
</dbReference>
<evidence type="ECO:0000256" key="4">
    <source>
        <dbReference type="ARBA" id="ARBA00010617"/>
    </source>
</evidence>
<keyword evidence="11" id="KW-0503">Monooxygenase</keyword>
<evidence type="ECO:0000256" key="6">
    <source>
        <dbReference type="ARBA" id="ARBA00022692"/>
    </source>
</evidence>
<dbReference type="GeneID" id="85360556"/>
<keyword evidence="6" id="KW-0812">Transmembrane</keyword>
<dbReference type="GO" id="GO:0016705">
    <property type="term" value="F:oxidoreductase activity, acting on paired donors, with incorporation or reduction of molecular oxygen"/>
    <property type="evidence" value="ECO:0007669"/>
    <property type="project" value="InterPro"/>
</dbReference>
<evidence type="ECO:0000256" key="11">
    <source>
        <dbReference type="ARBA" id="ARBA00023033"/>
    </source>
</evidence>
<comment type="caution">
    <text evidence="13">The sequence shown here is derived from an EMBL/GenBank/DDBJ whole genome shotgun (WGS) entry which is preliminary data.</text>
</comment>
<dbReference type="PANTHER" id="PTHR24305">
    <property type="entry name" value="CYTOCHROME P450"/>
    <property type="match status" value="1"/>
</dbReference>